<keyword evidence="3" id="KW-1185">Reference proteome</keyword>
<proteinExistence type="predicted"/>
<comment type="caution">
    <text evidence="2">The sequence shown here is derived from an EMBL/GenBank/DDBJ whole genome shotgun (WGS) entry which is preliminary data.</text>
</comment>
<reference evidence="3" key="1">
    <citation type="journal article" date="2019" name="Int. J. Syst. Evol. Microbiol.">
        <title>The Global Catalogue of Microorganisms (GCM) 10K type strain sequencing project: providing services to taxonomists for standard genome sequencing and annotation.</title>
        <authorList>
            <consortium name="The Broad Institute Genomics Platform"/>
            <consortium name="The Broad Institute Genome Sequencing Center for Infectious Disease"/>
            <person name="Wu L."/>
            <person name="Ma J."/>
        </authorList>
    </citation>
    <scope>NUCLEOTIDE SEQUENCE [LARGE SCALE GENOMIC DNA]</scope>
    <source>
        <strain evidence="3">JCM 18325</strain>
    </source>
</reference>
<evidence type="ECO:0000313" key="2">
    <source>
        <dbReference type="EMBL" id="GAA4812944.1"/>
    </source>
</evidence>
<gene>
    <name evidence="2" type="ORF">GCM10023330_20670</name>
</gene>
<dbReference type="EMBL" id="BAABJW010000003">
    <property type="protein sequence ID" value="GAA4812944.1"/>
    <property type="molecule type" value="Genomic_DNA"/>
</dbReference>
<name>A0ABP9CN82_9FLAO</name>
<dbReference type="InterPro" id="IPR026444">
    <property type="entry name" value="Secre_tail"/>
</dbReference>
<evidence type="ECO:0000256" key="1">
    <source>
        <dbReference type="ARBA" id="ARBA00022729"/>
    </source>
</evidence>
<accession>A0ABP9CN82</accession>
<evidence type="ECO:0000313" key="3">
    <source>
        <dbReference type="Proteomes" id="UP001501433"/>
    </source>
</evidence>
<evidence type="ECO:0008006" key="4">
    <source>
        <dbReference type="Google" id="ProtNLM"/>
    </source>
</evidence>
<dbReference type="NCBIfam" id="TIGR04183">
    <property type="entry name" value="Por_Secre_tail"/>
    <property type="match status" value="1"/>
</dbReference>
<organism evidence="2 3">
    <name type="scientific">Litoribaculum gwangyangense</name>
    <dbReference type="NCBI Taxonomy" id="1130722"/>
    <lineage>
        <taxon>Bacteria</taxon>
        <taxon>Pseudomonadati</taxon>
        <taxon>Bacteroidota</taxon>
        <taxon>Flavobacteriia</taxon>
        <taxon>Flavobacteriales</taxon>
        <taxon>Flavobacteriaceae</taxon>
        <taxon>Litoribaculum</taxon>
    </lineage>
</organism>
<sequence>MSNLNIKIMKSKITFLLCLIAVMLSMMVDAQTYVYNESTSSGMFFESPNGGEVSNPLSDAVNSSANCAFSGTDNPFPWLEIQYFPNYTPVSGDKLFLSVYNPNSSPGAQVQFNDGAYFGGNISYSGSGWQEYVIALDDEIGNSITKITLYPTEGTSIGVYVDNIYFGQNSVLAPAENPIVYDETESSGMFFESPNGAEVSNPLSDAVNSSANCAFSGTTNPFPWLEIQYFPTYTPVAGDKLFFSVYNPNSSPGAQVQFNDGAYFGGNITYSGTGWQEYSITLDDEIGNTMTKITLYPTEGTSIGVYVDNIYFGQSSTLSNKSFTKFEEVVFFDKSGKINFAKDQINTSLKVFDMLGRLILDETIQGKTSSKAVSNEGIYILQIEKDDVRGVKKIFFQ</sequence>
<keyword evidence="1" id="KW-0732">Signal</keyword>
<protein>
    <recommendedName>
        <fullName evidence="4">Secretion system C-terminal sorting domain-containing protein</fullName>
    </recommendedName>
</protein>
<dbReference type="Proteomes" id="UP001501433">
    <property type="component" value="Unassembled WGS sequence"/>
</dbReference>